<name>A0ABT4MJJ2_9NOCA</name>
<reference evidence="2" key="1">
    <citation type="submission" date="2022-12" db="EMBL/GenBank/DDBJ databases">
        <authorList>
            <person name="Krivoruchko A.V."/>
            <person name="Elkin A."/>
        </authorList>
    </citation>
    <scope>NUCLEOTIDE SEQUENCE</scope>
    <source>
        <strain evidence="2">IEGM 1391</strain>
    </source>
</reference>
<gene>
    <name evidence="2" type="ORF">O4220_15490</name>
</gene>
<dbReference type="Gene3D" id="3.40.50.300">
    <property type="entry name" value="P-loop containing nucleotide triphosphate hydrolases"/>
    <property type="match status" value="1"/>
</dbReference>
<sequence length="371" mass="38038">METDSRQRSAQPAVTMSIELRGLREDVYRIAAAADCVVEEQNLLVGIGSTRSIWDRTGIILIDFSSAETALSNGFPRREGVILVTGAPPTLDDWRTATALGAEQVISLPSDEDALVRVLGEPASAPTGDGGVIAVVGARGGAGSSTLATALALSGSRSGRRALLVEGDRYGSGLDLLLGWENMPGLRWSGLVVEGGRVSADALHGALPSRDGLSVLALGRSERPSIGLTAVAVTAVLDAGRAAGDLVVCDVPRHPGEISDALYAAADLVVLVLPAELRAVTSAEAVAAHVADRNANVGVVVRGPAPGGLRADDIAAALDLPLLTSMRAEPGLAERLERGGLVLGRRSPLAAAASGVLETFAQKPGARRWAA</sequence>
<protein>
    <submittedName>
        <fullName evidence="2">CpaE-like family protein</fullName>
    </submittedName>
</protein>
<dbReference type="Pfam" id="PF26563">
    <property type="entry name" value="Rv3660c_N"/>
    <property type="match status" value="1"/>
</dbReference>
<keyword evidence="3" id="KW-1185">Reference proteome</keyword>
<feature type="domain" description="Rv3660c-like CheY-like N-terminal" evidence="1">
    <location>
        <begin position="21"/>
        <end position="126"/>
    </location>
</feature>
<dbReference type="PANTHER" id="PTHR43384:SF11">
    <property type="entry name" value="SEPTUM SITE DETERMINING PROTEIN"/>
    <property type="match status" value="1"/>
</dbReference>
<dbReference type="InterPro" id="IPR050625">
    <property type="entry name" value="ParA/MinD_ATPase"/>
</dbReference>
<dbReference type="SUPFAM" id="SSF52540">
    <property type="entry name" value="P-loop containing nucleoside triphosphate hydrolases"/>
    <property type="match status" value="1"/>
</dbReference>
<evidence type="ECO:0000313" key="3">
    <source>
        <dbReference type="Proteomes" id="UP001081071"/>
    </source>
</evidence>
<proteinExistence type="predicted"/>
<dbReference type="RefSeq" id="WP_269605704.1">
    <property type="nucleotide sequence ID" value="NZ_JAPWIJ010000006.1"/>
</dbReference>
<dbReference type="NCBIfam" id="TIGR03815">
    <property type="entry name" value="CpaE_hom_Actino"/>
    <property type="match status" value="1"/>
</dbReference>
<dbReference type="PANTHER" id="PTHR43384">
    <property type="entry name" value="SEPTUM SITE-DETERMINING PROTEIN MIND HOMOLOG, CHLOROPLASTIC-RELATED"/>
    <property type="match status" value="1"/>
</dbReference>
<dbReference type="EMBL" id="JAPWIJ010000006">
    <property type="protein sequence ID" value="MCZ4519916.1"/>
    <property type="molecule type" value="Genomic_DNA"/>
</dbReference>
<dbReference type="InterPro" id="IPR027417">
    <property type="entry name" value="P-loop_NTPase"/>
</dbReference>
<evidence type="ECO:0000259" key="1">
    <source>
        <dbReference type="Pfam" id="PF26563"/>
    </source>
</evidence>
<evidence type="ECO:0000313" key="2">
    <source>
        <dbReference type="EMBL" id="MCZ4519916.1"/>
    </source>
</evidence>
<organism evidence="2 3">
    <name type="scientific">Rhodococcus ruber</name>
    <dbReference type="NCBI Taxonomy" id="1830"/>
    <lineage>
        <taxon>Bacteria</taxon>
        <taxon>Bacillati</taxon>
        <taxon>Actinomycetota</taxon>
        <taxon>Actinomycetes</taxon>
        <taxon>Mycobacteriales</taxon>
        <taxon>Nocardiaceae</taxon>
        <taxon>Rhodococcus</taxon>
    </lineage>
</organism>
<dbReference type="InterPro" id="IPR022521">
    <property type="entry name" value="Rv3660c"/>
</dbReference>
<dbReference type="Proteomes" id="UP001081071">
    <property type="component" value="Unassembled WGS sequence"/>
</dbReference>
<comment type="caution">
    <text evidence="2">The sequence shown here is derived from an EMBL/GenBank/DDBJ whole genome shotgun (WGS) entry which is preliminary data.</text>
</comment>
<accession>A0ABT4MJJ2</accession>
<dbReference type="InterPro" id="IPR059050">
    <property type="entry name" value="Rv3660c_N"/>
</dbReference>